<proteinExistence type="inferred from homology"/>
<dbReference type="PANTHER" id="PTHR43340">
    <property type="entry name" value="HYPOXANTHINE-GUANINE PHOSPHORIBOSYLTRANSFERASE"/>
    <property type="match status" value="1"/>
</dbReference>
<dbReference type="Gene3D" id="3.40.50.2020">
    <property type="match status" value="1"/>
</dbReference>
<evidence type="ECO:0000259" key="16">
    <source>
        <dbReference type="Pfam" id="PF00156"/>
    </source>
</evidence>
<evidence type="ECO:0000256" key="1">
    <source>
        <dbReference type="ARBA" id="ARBA00001946"/>
    </source>
</evidence>
<keyword evidence="10 15" id="KW-0660">Purine salvage</keyword>
<sequence length="203" mass="21944">MSPMTLPSPRVRVLFDEAAIAQRNEEIARAIAGQPLESLLVVAVLKGSFMFAADLIRALHRAGLSPQVEFIHLSSYRAATVSSGQVAILRDVESEVRGRDVLLIDDILESGRTLVYAKDLLMARGARRVLTTVLLEKPGKRAVTITADYVGFVCPDVFVVGYGMDVAHAFRQLPFVGLVDYGDGEPDLFDEAARSGTGVASRA</sequence>
<evidence type="ECO:0000256" key="5">
    <source>
        <dbReference type="ARBA" id="ARBA00011895"/>
    </source>
</evidence>
<gene>
    <name evidence="17" type="primary">hpt</name>
    <name evidence="17" type="ORF">OPKNFCMD_1917</name>
</gene>
<reference evidence="17" key="1">
    <citation type="journal article" date="2021" name="Front. Microbiol.">
        <title>Comprehensive Comparative Genomics and Phenotyping of Methylobacterium Species.</title>
        <authorList>
            <person name="Alessa O."/>
            <person name="Ogura Y."/>
            <person name="Fujitani Y."/>
            <person name="Takami H."/>
            <person name="Hayashi T."/>
            <person name="Sahin N."/>
            <person name="Tani A."/>
        </authorList>
    </citation>
    <scope>NUCLEOTIDE SEQUENCE</scope>
    <source>
        <strain evidence="17">KCTC 52305</strain>
    </source>
</reference>
<comment type="catalytic activity">
    <reaction evidence="13">
        <text>GMP + diphosphate = guanine + 5-phospho-alpha-D-ribose 1-diphosphate</text>
        <dbReference type="Rhea" id="RHEA:25424"/>
        <dbReference type="ChEBI" id="CHEBI:16235"/>
        <dbReference type="ChEBI" id="CHEBI:33019"/>
        <dbReference type="ChEBI" id="CHEBI:58017"/>
        <dbReference type="ChEBI" id="CHEBI:58115"/>
        <dbReference type="EC" id="2.4.2.8"/>
    </reaction>
    <physiologicalReaction direction="right-to-left" evidence="13">
        <dbReference type="Rhea" id="RHEA:25426"/>
    </physiologicalReaction>
</comment>
<name>A0ABQ4QVH9_9HYPH</name>
<dbReference type="Proteomes" id="UP001055167">
    <property type="component" value="Unassembled WGS sequence"/>
</dbReference>
<dbReference type="EMBL" id="BPQH01000005">
    <property type="protein sequence ID" value="GJD49187.1"/>
    <property type="molecule type" value="Genomic_DNA"/>
</dbReference>
<keyword evidence="6 15" id="KW-0963">Cytoplasm</keyword>
<dbReference type="InterPro" id="IPR000836">
    <property type="entry name" value="PRTase_dom"/>
</dbReference>
<evidence type="ECO:0000256" key="13">
    <source>
        <dbReference type="ARBA" id="ARBA00048811"/>
    </source>
</evidence>
<comment type="catalytic activity">
    <reaction evidence="14">
        <text>IMP + diphosphate = hypoxanthine + 5-phospho-alpha-D-ribose 1-diphosphate</text>
        <dbReference type="Rhea" id="RHEA:17973"/>
        <dbReference type="ChEBI" id="CHEBI:17368"/>
        <dbReference type="ChEBI" id="CHEBI:33019"/>
        <dbReference type="ChEBI" id="CHEBI:58017"/>
        <dbReference type="ChEBI" id="CHEBI:58053"/>
        <dbReference type="EC" id="2.4.2.8"/>
    </reaction>
    <physiologicalReaction direction="right-to-left" evidence="14">
        <dbReference type="Rhea" id="RHEA:17975"/>
    </physiologicalReaction>
</comment>
<dbReference type="NCBIfam" id="TIGR01203">
    <property type="entry name" value="HGPRTase"/>
    <property type="match status" value="1"/>
</dbReference>
<accession>A0ABQ4QVH9</accession>
<evidence type="ECO:0000256" key="7">
    <source>
        <dbReference type="ARBA" id="ARBA00022676"/>
    </source>
</evidence>
<dbReference type="PANTHER" id="PTHR43340:SF1">
    <property type="entry name" value="HYPOXANTHINE PHOSPHORIBOSYLTRANSFERASE"/>
    <property type="match status" value="1"/>
</dbReference>
<evidence type="ECO:0000256" key="14">
    <source>
        <dbReference type="ARBA" id="ARBA00049402"/>
    </source>
</evidence>
<evidence type="ECO:0000256" key="11">
    <source>
        <dbReference type="ARBA" id="ARBA00022741"/>
    </source>
</evidence>
<evidence type="ECO:0000313" key="17">
    <source>
        <dbReference type="EMBL" id="GJD49187.1"/>
    </source>
</evidence>
<dbReference type="Pfam" id="PF00156">
    <property type="entry name" value="Pribosyltran"/>
    <property type="match status" value="1"/>
</dbReference>
<evidence type="ECO:0000256" key="4">
    <source>
        <dbReference type="ARBA" id="ARBA00008391"/>
    </source>
</evidence>
<evidence type="ECO:0000313" key="18">
    <source>
        <dbReference type="Proteomes" id="UP001055167"/>
    </source>
</evidence>
<evidence type="ECO:0000256" key="3">
    <source>
        <dbReference type="ARBA" id="ARBA00004669"/>
    </source>
</evidence>
<evidence type="ECO:0000256" key="6">
    <source>
        <dbReference type="ARBA" id="ARBA00022490"/>
    </source>
</evidence>
<keyword evidence="9 15" id="KW-0479">Metal-binding</keyword>
<comment type="cofactor">
    <cofactor evidence="1 15">
        <name>Mg(2+)</name>
        <dbReference type="ChEBI" id="CHEBI:18420"/>
    </cofactor>
</comment>
<comment type="pathway">
    <text evidence="3 15">Purine metabolism; IMP biosynthesis via salvage pathway; IMP from hypoxanthine: step 1/1.</text>
</comment>
<evidence type="ECO:0000256" key="2">
    <source>
        <dbReference type="ARBA" id="ARBA00004496"/>
    </source>
</evidence>
<evidence type="ECO:0000256" key="8">
    <source>
        <dbReference type="ARBA" id="ARBA00022679"/>
    </source>
</evidence>
<dbReference type="InterPro" id="IPR050408">
    <property type="entry name" value="HGPRT"/>
</dbReference>
<keyword evidence="11 15" id="KW-0547">Nucleotide-binding</keyword>
<keyword evidence="8 15" id="KW-0808">Transferase</keyword>
<keyword evidence="18" id="KW-1185">Reference proteome</keyword>
<protein>
    <recommendedName>
        <fullName evidence="5 15">Hypoxanthine phosphoribosyltransferase</fullName>
        <ecNumber evidence="5 15">2.4.2.8</ecNumber>
    </recommendedName>
</protein>
<feature type="domain" description="Phosphoribosyltransferase" evidence="16">
    <location>
        <begin position="16"/>
        <end position="165"/>
    </location>
</feature>
<organism evidence="17 18">
    <name type="scientific">Methylobacterium crusticola</name>
    <dbReference type="NCBI Taxonomy" id="1697972"/>
    <lineage>
        <taxon>Bacteria</taxon>
        <taxon>Pseudomonadati</taxon>
        <taxon>Pseudomonadota</taxon>
        <taxon>Alphaproteobacteria</taxon>
        <taxon>Hyphomicrobiales</taxon>
        <taxon>Methylobacteriaceae</taxon>
        <taxon>Methylobacterium</taxon>
    </lineage>
</organism>
<comment type="subcellular location">
    <subcellularLocation>
        <location evidence="2 15">Cytoplasm</location>
    </subcellularLocation>
</comment>
<evidence type="ECO:0000256" key="15">
    <source>
        <dbReference type="RuleBase" id="RU364099"/>
    </source>
</evidence>
<reference evidence="17" key="2">
    <citation type="submission" date="2021-08" db="EMBL/GenBank/DDBJ databases">
        <authorList>
            <person name="Tani A."/>
            <person name="Ola A."/>
            <person name="Ogura Y."/>
            <person name="Katsura K."/>
            <person name="Hayashi T."/>
        </authorList>
    </citation>
    <scope>NUCLEOTIDE SEQUENCE</scope>
    <source>
        <strain evidence="17">KCTC 52305</strain>
    </source>
</reference>
<keyword evidence="7 15" id="KW-0328">Glycosyltransferase</keyword>
<evidence type="ECO:0000256" key="12">
    <source>
        <dbReference type="ARBA" id="ARBA00022842"/>
    </source>
</evidence>
<dbReference type="GO" id="GO:0016757">
    <property type="term" value="F:glycosyltransferase activity"/>
    <property type="evidence" value="ECO:0007669"/>
    <property type="project" value="UniProtKB-KW"/>
</dbReference>
<evidence type="ECO:0000256" key="9">
    <source>
        <dbReference type="ARBA" id="ARBA00022723"/>
    </source>
</evidence>
<evidence type="ECO:0000256" key="10">
    <source>
        <dbReference type="ARBA" id="ARBA00022726"/>
    </source>
</evidence>
<comment type="similarity">
    <text evidence="4 15">Belongs to the purine/pyrimidine phosphoribosyltransferase family.</text>
</comment>
<dbReference type="CDD" id="cd06223">
    <property type="entry name" value="PRTases_typeI"/>
    <property type="match status" value="1"/>
</dbReference>
<dbReference type="InterPro" id="IPR029057">
    <property type="entry name" value="PRTase-like"/>
</dbReference>
<dbReference type="InterPro" id="IPR005904">
    <property type="entry name" value="Hxn_phspho_trans"/>
</dbReference>
<keyword evidence="12 15" id="KW-0460">Magnesium</keyword>
<comment type="caution">
    <text evidence="17">The sequence shown here is derived from an EMBL/GenBank/DDBJ whole genome shotgun (WGS) entry which is preliminary data.</text>
</comment>
<dbReference type="EC" id="2.4.2.8" evidence="5 15"/>
<dbReference type="SUPFAM" id="SSF53271">
    <property type="entry name" value="PRTase-like"/>
    <property type="match status" value="1"/>
</dbReference>